<proteinExistence type="inferred from homology"/>
<evidence type="ECO:0000313" key="3">
    <source>
        <dbReference type="EMBL" id="KAF3442639.1"/>
    </source>
</evidence>
<organism evidence="3 4">
    <name type="scientific">Rhamnella rubrinervis</name>
    <dbReference type="NCBI Taxonomy" id="2594499"/>
    <lineage>
        <taxon>Eukaryota</taxon>
        <taxon>Viridiplantae</taxon>
        <taxon>Streptophyta</taxon>
        <taxon>Embryophyta</taxon>
        <taxon>Tracheophyta</taxon>
        <taxon>Spermatophyta</taxon>
        <taxon>Magnoliopsida</taxon>
        <taxon>eudicotyledons</taxon>
        <taxon>Gunneridae</taxon>
        <taxon>Pentapetalae</taxon>
        <taxon>rosids</taxon>
        <taxon>fabids</taxon>
        <taxon>Rosales</taxon>
        <taxon>Rhamnaceae</taxon>
        <taxon>rhamnoid group</taxon>
        <taxon>Rhamneae</taxon>
        <taxon>Rhamnella</taxon>
    </lineage>
</organism>
<evidence type="ECO:0000256" key="2">
    <source>
        <dbReference type="SAM" id="MobiDB-lite"/>
    </source>
</evidence>
<accession>A0A8K0MC65</accession>
<dbReference type="PANTHER" id="PTHR33493">
    <property type="entry name" value="LATE EMBRYOGENESIS ABUNDANT PROTEIN 6-RELATED"/>
    <property type="match status" value="1"/>
</dbReference>
<dbReference type="PANTHER" id="PTHR33493:SF2">
    <property type="entry name" value="LATE EMBRYOGENESIS ABUNDANT PROTEIN 46"/>
    <property type="match status" value="1"/>
</dbReference>
<dbReference type="OrthoDB" id="758082at2759"/>
<name>A0A8K0MC65_9ROSA</name>
<reference evidence="3" key="1">
    <citation type="submission" date="2020-03" db="EMBL/GenBank/DDBJ databases">
        <title>A high-quality chromosome-level genome assembly of a woody plant with both climbing and erect habits, Rhamnella rubrinervis.</title>
        <authorList>
            <person name="Lu Z."/>
            <person name="Yang Y."/>
            <person name="Zhu X."/>
            <person name="Sun Y."/>
        </authorList>
    </citation>
    <scope>NUCLEOTIDE SEQUENCE</scope>
    <source>
        <strain evidence="3">BYM</strain>
        <tissue evidence="3">Leaf</tissue>
    </source>
</reference>
<comment type="similarity">
    <text evidence="1">Belongs to the LEA type 1 family.</text>
</comment>
<dbReference type="Proteomes" id="UP000796880">
    <property type="component" value="Unassembled WGS sequence"/>
</dbReference>
<protein>
    <submittedName>
        <fullName evidence="3">Uncharacterized protein</fullName>
    </submittedName>
</protein>
<evidence type="ECO:0000256" key="1">
    <source>
        <dbReference type="ARBA" id="ARBA00010975"/>
    </source>
</evidence>
<sequence>MQSGKNAMESAKEAAANVAASAKSGMEKTKATLQEKTERMTAHDPIEKEVATERKQEKKTQAELNKQAAREQNAAARQAAATGGGGYTPGGYTTTGTGTATYSTTGVTGHPTGTHQVSAMPGHGTGQVTEGVAGSHPVAVNTGTGRTTAHNPRAGGNVGSGYDGTGGT</sequence>
<dbReference type="GO" id="GO:0009793">
    <property type="term" value="P:embryo development ending in seed dormancy"/>
    <property type="evidence" value="ECO:0007669"/>
    <property type="project" value="InterPro"/>
</dbReference>
<evidence type="ECO:0000313" key="4">
    <source>
        <dbReference type="Proteomes" id="UP000796880"/>
    </source>
</evidence>
<comment type="caution">
    <text evidence="3">The sequence shown here is derived from an EMBL/GenBank/DDBJ whole genome shotgun (WGS) entry which is preliminary data.</text>
</comment>
<feature type="compositionally biased region" description="Basic and acidic residues" evidence="2">
    <location>
        <begin position="25"/>
        <end position="61"/>
    </location>
</feature>
<gene>
    <name evidence="3" type="ORF">FNV43_RR16555</name>
</gene>
<feature type="compositionally biased region" description="Polar residues" evidence="2">
    <location>
        <begin position="141"/>
        <end position="150"/>
    </location>
</feature>
<feature type="compositionally biased region" description="Low complexity" evidence="2">
    <location>
        <begin position="90"/>
        <end position="115"/>
    </location>
</feature>
<dbReference type="AlphaFoldDB" id="A0A8K0MC65"/>
<dbReference type="EMBL" id="VOIH02000007">
    <property type="protein sequence ID" value="KAF3442639.1"/>
    <property type="molecule type" value="Genomic_DNA"/>
</dbReference>
<feature type="compositionally biased region" description="Gly residues" evidence="2">
    <location>
        <begin position="156"/>
        <end position="168"/>
    </location>
</feature>
<dbReference type="Pfam" id="PF03760">
    <property type="entry name" value="LEA_1"/>
    <property type="match status" value="1"/>
</dbReference>
<keyword evidence="4" id="KW-1185">Reference proteome</keyword>
<dbReference type="InterPro" id="IPR005513">
    <property type="entry name" value="LEA_1"/>
</dbReference>
<feature type="region of interest" description="Disordered" evidence="2">
    <location>
        <begin position="1"/>
        <end position="168"/>
    </location>
</feature>
<feature type="compositionally biased region" description="Low complexity" evidence="2">
    <location>
        <begin position="1"/>
        <end position="24"/>
    </location>
</feature>